<feature type="transmembrane region" description="Helical" evidence="1">
    <location>
        <begin position="151"/>
        <end position="173"/>
    </location>
</feature>
<dbReference type="GO" id="GO:0015293">
    <property type="term" value="F:symporter activity"/>
    <property type="evidence" value="ECO:0007669"/>
    <property type="project" value="InterPro"/>
</dbReference>
<feature type="transmembrane region" description="Helical" evidence="1">
    <location>
        <begin position="81"/>
        <end position="99"/>
    </location>
</feature>
<dbReference type="RefSeq" id="WP_133851582.1">
    <property type="nucleotide sequence ID" value="NZ_SNXZ01000004.1"/>
</dbReference>
<feature type="transmembrane region" description="Helical" evidence="1">
    <location>
        <begin position="105"/>
        <end position="130"/>
    </location>
</feature>
<feature type="transmembrane region" description="Helical" evidence="1">
    <location>
        <begin position="179"/>
        <end position="199"/>
    </location>
</feature>
<keyword evidence="3" id="KW-1185">Reference proteome</keyword>
<dbReference type="PANTHER" id="PTHR11328">
    <property type="entry name" value="MAJOR FACILITATOR SUPERFAMILY DOMAIN-CONTAINING PROTEIN"/>
    <property type="match status" value="1"/>
</dbReference>
<protein>
    <submittedName>
        <fullName evidence="2">Na+/melibiose symporter-like transporter</fullName>
    </submittedName>
</protein>
<keyword evidence="1" id="KW-0812">Transmembrane</keyword>
<dbReference type="InterPro" id="IPR039672">
    <property type="entry name" value="MFS_2"/>
</dbReference>
<gene>
    <name evidence="2" type="ORF">EV186_104180</name>
</gene>
<sequence length="447" mass="45467">MTDRLPRRAVLGYAVGSVGAAAFATVPGLLLLYQLTDVLAVPAGVASAVLFGAKAWDVVANPVIGALSDRSAAVHGGRTRFLVAGGCTLPPLFALMFATPDVSPGVAAVYVGVTFTLAATAYAVFQVPYVGLPAELTESPAERTRLTAYRMVMLTLGILIAGAGAPAIVAAAGKNRGGYALMGVVMAVVIAASLLIAAFTTRRLPLHPHGAPGMGVRAQLRLALGNKPFVLLLAAFLAQSLGVGVMLAGEPYIAEYRLGDSGLTTVLFLCTIGPAILVMPAWAKFGARYGKRAGLITSVTLFGVAAISMVATLHPSTKWLACGQLALVGIGYAGQQLFALAMLPDTIAADEARSGTRQSGAFSGVWTGAETLALAAGPALFGAVLALSSFVSSSGDPVPQPASALSGILLGFTVLPGVLALVSLPVVARYRLPVTSPVRPGQPASPR</sequence>
<keyword evidence="1" id="KW-1133">Transmembrane helix</keyword>
<feature type="transmembrane region" description="Helical" evidence="1">
    <location>
        <begin position="325"/>
        <end position="343"/>
    </location>
</feature>
<reference evidence="2 3" key="1">
    <citation type="submission" date="2019-03" db="EMBL/GenBank/DDBJ databases">
        <title>Genomic Encyclopedia of Type Strains, Phase IV (KMG-IV): sequencing the most valuable type-strain genomes for metagenomic binning, comparative biology and taxonomic classification.</title>
        <authorList>
            <person name="Goeker M."/>
        </authorList>
    </citation>
    <scope>NUCLEOTIDE SEQUENCE [LARGE SCALE GENOMIC DNA]</scope>
    <source>
        <strain evidence="2 3">DSM 45361</strain>
    </source>
</reference>
<dbReference type="Pfam" id="PF13347">
    <property type="entry name" value="MFS_2"/>
    <property type="match status" value="1"/>
</dbReference>
<dbReference type="AlphaFoldDB" id="A0A4V3CZ09"/>
<dbReference type="OrthoDB" id="3717977at2"/>
<dbReference type="InterPro" id="IPR036259">
    <property type="entry name" value="MFS_trans_sf"/>
</dbReference>
<comment type="caution">
    <text evidence="2">The sequence shown here is derived from an EMBL/GenBank/DDBJ whole genome shotgun (WGS) entry which is preliminary data.</text>
</comment>
<evidence type="ECO:0000256" key="1">
    <source>
        <dbReference type="SAM" id="Phobius"/>
    </source>
</evidence>
<feature type="transmembrane region" description="Helical" evidence="1">
    <location>
        <begin position="295"/>
        <end position="313"/>
    </location>
</feature>
<feature type="transmembrane region" description="Helical" evidence="1">
    <location>
        <begin position="39"/>
        <end position="60"/>
    </location>
</feature>
<name>A0A4V3CZ09_LABRH</name>
<accession>A0A4V3CZ09</accession>
<dbReference type="PANTHER" id="PTHR11328:SF24">
    <property type="entry name" value="MAJOR FACILITATOR SUPERFAMILY (MFS) PROFILE DOMAIN-CONTAINING PROTEIN"/>
    <property type="match status" value="1"/>
</dbReference>
<dbReference type="Proteomes" id="UP000295444">
    <property type="component" value="Unassembled WGS sequence"/>
</dbReference>
<organism evidence="2 3">
    <name type="scientific">Labedaea rhizosphaerae</name>
    <dbReference type="NCBI Taxonomy" id="598644"/>
    <lineage>
        <taxon>Bacteria</taxon>
        <taxon>Bacillati</taxon>
        <taxon>Actinomycetota</taxon>
        <taxon>Actinomycetes</taxon>
        <taxon>Pseudonocardiales</taxon>
        <taxon>Pseudonocardiaceae</taxon>
        <taxon>Labedaea</taxon>
    </lineage>
</organism>
<feature type="transmembrane region" description="Helical" evidence="1">
    <location>
        <begin position="229"/>
        <end position="249"/>
    </location>
</feature>
<dbReference type="GO" id="GO:0005886">
    <property type="term" value="C:plasma membrane"/>
    <property type="evidence" value="ECO:0007669"/>
    <property type="project" value="TreeGrafter"/>
</dbReference>
<proteinExistence type="predicted"/>
<evidence type="ECO:0000313" key="2">
    <source>
        <dbReference type="EMBL" id="TDP96198.1"/>
    </source>
</evidence>
<feature type="transmembrane region" description="Helical" evidence="1">
    <location>
        <begin position="261"/>
        <end position="283"/>
    </location>
</feature>
<dbReference type="SUPFAM" id="SSF103473">
    <property type="entry name" value="MFS general substrate transporter"/>
    <property type="match status" value="1"/>
</dbReference>
<dbReference type="EMBL" id="SNXZ01000004">
    <property type="protein sequence ID" value="TDP96198.1"/>
    <property type="molecule type" value="Genomic_DNA"/>
</dbReference>
<feature type="transmembrane region" description="Helical" evidence="1">
    <location>
        <begin position="407"/>
        <end position="427"/>
    </location>
</feature>
<feature type="transmembrane region" description="Helical" evidence="1">
    <location>
        <begin position="12"/>
        <end position="33"/>
    </location>
</feature>
<dbReference type="Gene3D" id="1.20.1250.20">
    <property type="entry name" value="MFS general substrate transporter like domains"/>
    <property type="match status" value="1"/>
</dbReference>
<keyword evidence="1" id="KW-0472">Membrane</keyword>
<feature type="transmembrane region" description="Helical" evidence="1">
    <location>
        <begin position="364"/>
        <end position="387"/>
    </location>
</feature>
<dbReference type="GO" id="GO:0008643">
    <property type="term" value="P:carbohydrate transport"/>
    <property type="evidence" value="ECO:0007669"/>
    <property type="project" value="InterPro"/>
</dbReference>
<evidence type="ECO:0000313" key="3">
    <source>
        <dbReference type="Proteomes" id="UP000295444"/>
    </source>
</evidence>